<dbReference type="Proteomes" id="UP001227126">
    <property type="component" value="Unassembled WGS sequence"/>
</dbReference>
<evidence type="ECO:0000256" key="1">
    <source>
        <dbReference type="ARBA" id="ARBA00006739"/>
    </source>
</evidence>
<keyword evidence="2 5" id="KW-0328">Glycosyltransferase</keyword>
<dbReference type="PANTHER" id="PTHR43179:SF12">
    <property type="entry name" value="GALACTOFURANOSYLTRANSFERASE GLFT2"/>
    <property type="match status" value="1"/>
</dbReference>
<protein>
    <submittedName>
        <fullName evidence="5">Glycosyltransferase</fullName>
        <ecNumber evidence="5">2.4.-.-</ecNumber>
    </submittedName>
</protein>
<dbReference type="GO" id="GO:0016757">
    <property type="term" value="F:glycosyltransferase activity"/>
    <property type="evidence" value="ECO:0007669"/>
    <property type="project" value="UniProtKB-KW"/>
</dbReference>
<evidence type="ECO:0000256" key="3">
    <source>
        <dbReference type="ARBA" id="ARBA00022679"/>
    </source>
</evidence>
<dbReference type="InterPro" id="IPR001173">
    <property type="entry name" value="Glyco_trans_2-like"/>
</dbReference>
<dbReference type="SUPFAM" id="SSF53448">
    <property type="entry name" value="Nucleotide-diphospho-sugar transferases"/>
    <property type="match status" value="1"/>
</dbReference>
<keyword evidence="3 5" id="KW-0808">Transferase</keyword>
<dbReference type="Gene3D" id="3.90.550.10">
    <property type="entry name" value="Spore Coat Polysaccharide Biosynthesis Protein SpsA, Chain A"/>
    <property type="match status" value="1"/>
</dbReference>
<accession>A0ABT7FI75</accession>
<evidence type="ECO:0000313" key="5">
    <source>
        <dbReference type="EMBL" id="MDK3074837.1"/>
    </source>
</evidence>
<dbReference type="Pfam" id="PF00535">
    <property type="entry name" value="Glycos_transf_2"/>
    <property type="match status" value="1"/>
</dbReference>
<sequence length="296" mass="32945">MDMKTNTIESRLAAAVIIPHYNDVTRLGRCLEELTRNDLADVDVLIVDNGSTVPLNGIQARFPDFRFVTEPEKGAAAARNRGIAETAAPLLLFIDADCVPDQDWVSVAREIAPKADLTGGRVSVFDETPPPRSGAEAFEAVFAFDFKTYVEKGGFSGAGNLVTRRDVFDAIGGFTNGVSEDREWTMRAVARGYSLAYEDRLRVSHPSRQDWPALRQKWRRMTNEMYQLNGTDFRARARWIAKALAMPISAVVHVPKVLRSGRLNGPGEHLRAIGTLFRIRLLRMVWMLKQAAGLSI</sequence>
<evidence type="ECO:0000259" key="4">
    <source>
        <dbReference type="Pfam" id="PF00535"/>
    </source>
</evidence>
<dbReference type="EMBL" id="JASNJE010000025">
    <property type="protein sequence ID" value="MDK3074837.1"/>
    <property type="molecule type" value="Genomic_DNA"/>
</dbReference>
<feature type="domain" description="Glycosyltransferase 2-like" evidence="4">
    <location>
        <begin position="16"/>
        <end position="136"/>
    </location>
</feature>
<evidence type="ECO:0000256" key="2">
    <source>
        <dbReference type="ARBA" id="ARBA00022676"/>
    </source>
</evidence>
<proteinExistence type="inferred from homology"/>
<keyword evidence="6" id="KW-1185">Reference proteome</keyword>
<gene>
    <name evidence="5" type="ORF">QO034_17250</name>
</gene>
<dbReference type="EC" id="2.4.-.-" evidence="5"/>
<organism evidence="5 6">
    <name type="scientific">Sedimentitalea xiamensis</name>
    <dbReference type="NCBI Taxonomy" id="3050037"/>
    <lineage>
        <taxon>Bacteria</taxon>
        <taxon>Pseudomonadati</taxon>
        <taxon>Pseudomonadota</taxon>
        <taxon>Alphaproteobacteria</taxon>
        <taxon>Rhodobacterales</taxon>
        <taxon>Paracoccaceae</taxon>
        <taxon>Sedimentitalea</taxon>
    </lineage>
</organism>
<name>A0ABT7FI75_9RHOB</name>
<evidence type="ECO:0000313" key="6">
    <source>
        <dbReference type="Proteomes" id="UP001227126"/>
    </source>
</evidence>
<dbReference type="InterPro" id="IPR029044">
    <property type="entry name" value="Nucleotide-diphossugar_trans"/>
</dbReference>
<comment type="caution">
    <text evidence="5">The sequence shown here is derived from an EMBL/GenBank/DDBJ whole genome shotgun (WGS) entry which is preliminary data.</text>
</comment>
<dbReference type="PANTHER" id="PTHR43179">
    <property type="entry name" value="RHAMNOSYLTRANSFERASE WBBL"/>
    <property type="match status" value="1"/>
</dbReference>
<reference evidence="5 6" key="1">
    <citation type="submission" date="2023-05" db="EMBL/GenBank/DDBJ databases">
        <title>Sedimentitalea sp. nov. JM2-8.</title>
        <authorList>
            <person name="Huang J."/>
        </authorList>
    </citation>
    <scope>NUCLEOTIDE SEQUENCE [LARGE SCALE GENOMIC DNA]</scope>
    <source>
        <strain evidence="5 6">JM2-8</strain>
    </source>
</reference>
<comment type="similarity">
    <text evidence="1">Belongs to the glycosyltransferase 2 family.</text>
</comment>